<keyword evidence="6 7" id="KW-0472">Membrane</keyword>
<feature type="domain" description="ABC transmembrane type-1" evidence="8">
    <location>
        <begin position="84"/>
        <end position="281"/>
    </location>
</feature>
<dbReference type="GO" id="GO:0005886">
    <property type="term" value="C:plasma membrane"/>
    <property type="evidence" value="ECO:0007669"/>
    <property type="project" value="UniProtKB-SubCell"/>
</dbReference>
<keyword evidence="10" id="KW-1185">Reference proteome</keyword>
<evidence type="ECO:0000256" key="5">
    <source>
        <dbReference type="ARBA" id="ARBA00022989"/>
    </source>
</evidence>
<organism evidence="9 10">
    <name type="scientific">Biomaibacter acetigenes</name>
    <dbReference type="NCBI Taxonomy" id="2316383"/>
    <lineage>
        <taxon>Bacteria</taxon>
        <taxon>Bacillati</taxon>
        <taxon>Bacillota</taxon>
        <taxon>Clostridia</taxon>
        <taxon>Thermosediminibacterales</taxon>
        <taxon>Tepidanaerobacteraceae</taxon>
        <taxon>Biomaibacter</taxon>
    </lineage>
</organism>
<feature type="transmembrane region" description="Helical" evidence="7">
    <location>
        <begin position="90"/>
        <end position="111"/>
    </location>
</feature>
<evidence type="ECO:0000259" key="8">
    <source>
        <dbReference type="PROSITE" id="PS50928"/>
    </source>
</evidence>
<feature type="transmembrane region" description="Helical" evidence="7">
    <location>
        <begin position="123"/>
        <end position="146"/>
    </location>
</feature>
<dbReference type="Pfam" id="PF00528">
    <property type="entry name" value="BPD_transp_1"/>
    <property type="match status" value="1"/>
</dbReference>
<proteinExistence type="inferred from homology"/>
<dbReference type="InterPro" id="IPR035906">
    <property type="entry name" value="MetI-like_sf"/>
</dbReference>
<keyword evidence="5 7" id="KW-1133">Transmembrane helix</keyword>
<evidence type="ECO:0000256" key="4">
    <source>
        <dbReference type="ARBA" id="ARBA00022692"/>
    </source>
</evidence>
<dbReference type="Pfam" id="PF19300">
    <property type="entry name" value="BPD_transp_1_N"/>
    <property type="match status" value="1"/>
</dbReference>
<dbReference type="KEGG" id="bacg:D2962_13000"/>
<keyword evidence="3" id="KW-1003">Cell membrane</keyword>
<dbReference type="GO" id="GO:0071916">
    <property type="term" value="F:dipeptide transmembrane transporter activity"/>
    <property type="evidence" value="ECO:0007669"/>
    <property type="project" value="TreeGrafter"/>
</dbReference>
<dbReference type="EMBL" id="CP033169">
    <property type="protein sequence ID" value="AYO32301.1"/>
    <property type="molecule type" value="Genomic_DNA"/>
</dbReference>
<comment type="similarity">
    <text evidence="7">Belongs to the binding-protein-dependent transport system permease family.</text>
</comment>
<evidence type="ECO:0000256" key="1">
    <source>
        <dbReference type="ARBA" id="ARBA00004651"/>
    </source>
</evidence>
<dbReference type="Proteomes" id="UP000280960">
    <property type="component" value="Chromosome"/>
</dbReference>
<feature type="transmembrane region" description="Helical" evidence="7">
    <location>
        <begin position="220"/>
        <end position="242"/>
    </location>
</feature>
<gene>
    <name evidence="9" type="ORF">D2962_13000</name>
</gene>
<dbReference type="PANTHER" id="PTHR43163">
    <property type="entry name" value="DIPEPTIDE TRANSPORT SYSTEM PERMEASE PROTEIN DPPB-RELATED"/>
    <property type="match status" value="1"/>
</dbReference>
<evidence type="ECO:0000256" key="7">
    <source>
        <dbReference type="RuleBase" id="RU363032"/>
    </source>
</evidence>
<dbReference type="SUPFAM" id="SSF161098">
    <property type="entry name" value="MetI-like"/>
    <property type="match status" value="1"/>
</dbReference>
<sequence length="295" mass="32659">MIPVILGMTIIVFLILHLSPGDPVDLIVGPNVTPEVYASIRQKYGLDQPLIVQYIKFLSNVARGDLGTSILQQRPVSELILQRFPITLELGLTGLVLSFLIAIPVGVSAAVKRNTIMDYSCMTGAMLGMSLPTFWFGLLLLYFFAYKLRWFPISGYGTWRHLVLPGFAIGLTDAAITARMVRSSMLEVLRQDYIRTARSKGLAEMVVTYQHALKNAMIPIITLLGLRVGWIIGGSVMLEIVFSRPGLGRLMVDSILARDYPVVQGAMIVLTTSIILGNILADLLYAVFDPRIRYN</sequence>
<dbReference type="InterPro" id="IPR045621">
    <property type="entry name" value="BPD_transp_1_N"/>
</dbReference>
<evidence type="ECO:0000256" key="6">
    <source>
        <dbReference type="ARBA" id="ARBA00023136"/>
    </source>
</evidence>
<evidence type="ECO:0000256" key="3">
    <source>
        <dbReference type="ARBA" id="ARBA00022475"/>
    </source>
</evidence>
<dbReference type="Gene3D" id="1.10.3720.10">
    <property type="entry name" value="MetI-like"/>
    <property type="match status" value="1"/>
</dbReference>
<name>A0A3G2R9Z5_9FIRM</name>
<evidence type="ECO:0000313" key="9">
    <source>
        <dbReference type="EMBL" id="AYO32301.1"/>
    </source>
</evidence>
<dbReference type="InterPro" id="IPR000515">
    <property type="entry name" value="MetI-like"/>
</dbReference>
<reference evidence="9 10" key="1">
    <citation type="submission" date="2018-10" db="EMBL/GenBank/DDBJ databases">
        <authorList>
            <person name="Zhang X."/>
        </authorList>
    </citation>
    <scope>NUCLEOTIDE SEQUENCE [LARGE SCALE GENOMIC DNA]</scope>
    <source>
        <strain evidence="9 10">SK-G1</strain>
    </source>
</reference>
<keyword evidence="2 7" id="KW-0813">Transport</keyword>
<keyword evidence="4 7" id="KW-0812">Transmembrane</keyword>
<dbReference type="AlphaFoldDB" id="A0A3G2R9Z5"/>
<feature type="transmembrane region" description="Helical" evidence="7">
    <location>
        <begin position="158"/>
        <end position="181"/>
    </location>
</feature>
<accession>A0A3G2R9Z5</accession>
<feature type="transmembrane region" description="Helical" evidence="7">
    <location>
        <begin position="262"/>
        <end position="288"/>
    </location>
</feature>
<evidence type="ECO:0000313" key="10">
    <source>
        <dbReference type="Proteomes" id="UP000280960"/>
    </source>
</evidence>
<dbReference type="CDD" id="cd06261">
    <property type="entry name" value="TM_PBP2"/>
    <property type="match status" value="1"/>
</dbReference>
<comment type="subcellular location">
    <subcellularLocation>
        <location evidence="1 7">Cell membrane</location>
        <topology evidence="1 7">Multi-pass membrane protein</topology>
    </subcellularLocation>
</comment>
<dbReference type="PROSITE" id="PS50928">
    <property type="entry name" value="ABC_TM1"/>
    <property type="match status" value="1"/>
</dbReference>
<protein>
    <submittedName>
        <fullName evidence="9">ABC transporter permease</fullName>
    </submittedName>
</protein>
<dbReference type="PANTHER" id="PTHR43163:SF6">
    <property type="entry name" value="DIPEPTIDE TRANSPORT SYSTEM PERMEASE PROTEIN DPPB-RELATED"/>
    <property type="match status" value="1"/>
</dbReference>
<evidence type="ECO:0000256" key="2">
    <source>
        <dbReference type="ARBA" id="ARBA00022448"/>
    </source>
</evidence>